<organism evidence="1 2">
    <name type="scientific">Canavalia gladiata</name>
    <name type="common">Sword bean</name>
    <name type="synonym">Dolichos gladiatus</name>
    <dbReference type="NCBI Taxonomy" id="3824"/>
    <lineage>
        <taxon>Eukaryota</taxon>
        <taxon>Viridiplantae</taxon>
        <taxon>Streptophyta</taxon>
        <taxon>Embryophyta</taxon>
        <taxon>Tracheophyta</taxon>
        <taxon>Spermatophyta</taxon>
        <taxon>Magnoliopsida</taxon>
        <taxon>eudicotyledons</taxon>
        <taxon>Gunneridae</taxon>
        <taxon>Pentapetalae</taxon>
        <taxon>rosids</taxon>
        <taxon>fabids</taxon>
        <taxon>Fabales</taxon>
        <taxon>Fabaceae</taxon>
        <taxon>Papilionoideae</taxon>
        <taxon>50 kb inversion clade</taxon>
        <taxon>NPAAA clade</taxon>
        <taxon>indigoferoid/millettioid clade</taxon>
        <taxon>Phaseoleae</taxon>
        <taxon>Canavalia</taxon>
    </lineage>
</organism>
<dbReference type="EMBL" id="JAYMYQ010000001">
    <property type="protein sequence ID" value="KAK7362912.1"/>
    <property type="molecule type" value="Genomic_DNA"/>
</dbReference>
<dbReference type="Proteomes" id="UP001367508">
    <property type="component" value="Unassembled WGS sequence"/>
</dbReference>
<protein>
    <submittedName>
        <fullName evidence="1">Uncharacterized protein</fullName>
    </submittedName>
</protein>
<reference evidence="1 2" key="1">
    <citation type="submission" date="2024-01" db="EMBL/GenBank/DDBJ databases">
        <title>The genomes of 5 underutilized Papilionoideae crops provide insights into root nodulation and disease resistanc.</title>
        <authorList>
            <person name="Jiang F."/>
        </authorList>
    </citation>
    <scope>NUCLEOTIDE SEQUENCE [LARGE SCALE GENOMIC DNA]</scope>
    <source>
        <strain evidence="1">LVBAO_FW01</strain>
        <tissue evidence="1">Leaves</tissue>
    </source>
</reference>
<dbReference type="AlphaFoldDB" id="A0AAN9R8A5"/>
<name>A0AAN9R8A5_CANGL</name>
<evidence type="ECO:0000313" key="1">
    <source>
        <dbReference type="EMBL" id="KAK7362912.1"/>
    </source>
</evidence>
<gene>
    <name evidence="1" type="ORF">VNO77_05037</name>
</gene>
<proteinExistence type="predicted"/>
<sequence length="68" mass="7560">MLITHNDPFMFTQEGVWYTLVPSESMYQSAVFGSCANFLVYAVSNEMDCCFTLSTIHIGTLIPSQTVA</sequence>
<comment type="caution">
    <text evidence="1">The sequence shown here is derived from an EMBL/GenBank/DDBJ whole genome shotgun (WGS) entry which is preliminary data.</text>
</comment>
<evidence type="ECO:0000313" key="2">
    <source>
        <dbReference type="Proteomes" id="UP001367508"/>
    </source>
</evidence>
<keyword evidence="2" id="KW-1185">Reference proteome</keyword>
<accession>A0AAN9R8A5</accession>